<comment type="similarity">
    <text evidence="7">Belongs to the gamma-glutamyl phosphate reductase family.</text>
</comment>
<dbReference type="GO" id="GO:0050661">
    <property type="term" value="F:NADP binding"/>
    <property type="evidence" value="ECO:0007669"/>
    <property type="project" value="InterPro"/>
</dbReference>
<dbReference type="RefSeq" id="WP_369342480.1">
    <property type="nucleotide sequence ID" value="NZ_CP129675.1"/>
</dbReference>
<dbReference type="PIRSF" id="PIRSF000151">
    <property type="entry name" value="GPR"/>
    <property type="match status" value="1"/>
</dbReference>
<comment type="function">
    <text evidence="7">Catalyzes the NADPH-dependent reduction of L-glutamate 5-phosphate into L-glutamate 5-semialdehyde and phosphate. The product spontaneously undergoes cyclization to form 1-pyrroline-5-carboxylate.</text>
</comment>
<dbReference type="NCBIfam" id="TIGR00407">
    <property type="entry name" value="proA"/>
    <property type="match status" value="1"/>
</dbReference>
<evidence type="ECO:0000256" key="3">
    <source>
        <dbReference type="ARBA" id="ARBA00022650"/>
    </source>
</evidence>
<keyword evidence="5 7" id="KW-0560">Oxidoreductase</keyword>
<evidence type="ECO:0000256" key="6">
    <source>
        <dbReference type="ARBA" id="ARBA00049024"/>
    </source>
</evidence>
<dbReference type="InterPro" id="IPR016161">
    <property type="entry name" value="Ald_DH/histidinol_DH"/>
</dbReference>
<dbReference type="InterPro" id="IPR020593">
    <property type="entry name" value="G-glutamylP_reductase_CS"/>
</dbReference>
<dbReference type="InterPro" id="IPR012134">
    <property type="entry name" value="Glu-5-SA_DH"/>
</dbReference>
<evidence type="ECO:0000256" key="2">
    <source>
        <dbReference type="ARBA" id="ARBA00022605"/>
    </source>
</evidence>
<comment type="pathway">
    <text evidence="1 7">Amino-acid biosynthesis; L-proline biosynthesis; L-glutamate 5-semialdehyde from L-glutamate: step 2/2.</text>
</comment>
<dbReference type="EMBL" id="CP129682">
    <property type="protein sequence ID" value="XDS49691.1"/>
    <property type="molecule type" value="Genomic_DNA"/>
</dbReference>
<dbReference type="PROSITE" id="PS01223">
    <property type="entry name" value="PROA"/>
    <property type="match status" value="1"/>
</dbReference>
<dbReference type="Gene3D" id="3.40.309.10">
    <property type="entry name" value="Aldehyde Dehydrogenase, Chain A, domain 2"/>
    <property type="match status" value="1"/>
</dbReference>
<dbReference type="CDD" id="cd07079">
    <property type="entry name" value="ALDH_F18-19_ProA-GPR"/>
    <property type="match status" value="1"/>
</dbReference>
<dbReference type="PANTHER" id="PTHR11063:SF8">
    <property type="entry name" value="DELTA-1-PYRROLINE-5-CARBOXYLATE SYNTHASE"/>
    <property type="match status" value="1"/>
</dbReference>
<evidence type="ECO:0000256" key="5">
    <source>
        <dbReference type="ARBA" id="ARBA00023002"/>
    </source>
</evidence>
<dbReference type="InterPro" id="IPR016163">
    <property type="entry name" value="Ald_DH_C"/>
</dbReference>
<dbReference type="GO" id="GO:0005737">
    <property type="term" value="C:cytoplasm"/>
    <property type="evidence" value="ECO:0007669"/>
    <property type="project" value="UniProtKB-SubCell"/>
</dbReference>
<dbReference type="GO" id="GO:0055129">
    <property type="term" value="P:L-proline biosynthetic process"/>
    <property type="evidence" value="ECO:0007669"/>
    <property type="project" value="UniProtKB-UniRule"/>
</dbReference>
<dbReference type="InterPro" id="IPR015590">
    <property type="entry name" value="Aldehyde_DH_dom"/>
</dbReference>
<dbReference type="EMBL" id="CP129675">
    <property type="protein sequence ID" value="XDS47617.1"/>
    <property type="molecule type" value="Genomic_DNA"/>
</dbReference>
<evidence type="ECO:0000313" key="10">
    <source>
        <dbReference type="EMBL" id="XDS49691.1"/>
    </source>
</evidence>
<dbReference type="FunFam" id="3.40.309.10:FF:000006">
    <property type="entry name" value="Gamma-glutamyl phosphate reductase"/>
    <property type="match status" value="1"/>
</dbReference>
<evidence type="ECO:0000313" key="11">
    <source>
        <dbReference type="EMBL" id="XDS51518.1"/>
    </source>
</evidence>
<dbReference type="KEGG" id="bfk:QN062_00570"/>
<evidence type="ECO:0000259" key="8">
    <source>
        <dbReference type="Pfam" id="PF00171"/>
    </source>
</evidence>
<comment type="catalytic activity">
    <reaction evidence="6 7">
        <text>L-glutamate 5-semialdehyde + phosphate + NADP(+) = L-glutamyl 5-phosphate + NADPH + H(+)</text>
        <dbReference type="Rhea" id="RHEA:19541"/>
        <dbReference type="ChEBI" id="CHEBI:15378"/>
        <dbReference type="ChEBI" id="CHEBI:43474"/>
        <dbReference type="ChEBI" id="CHEBI:57783"/>
        <dbReference type="ChEBI" id="CHEBI:58066"/>
        <dbReference type="ChEBI" id="CHEBI:58274"/>
        <dbReference type="ChEBI" id="CHEBI:58349"/>
        <dbReference type="EC" id="1.2.1.41"/>
    </reaction>
</comment>
<reference evidence="9" key="1">
    <citation type="submission" date="2023-07" db="EMBL/GenBank/DDBJ databases">
        <title>Bifidobacterium aquikefiriaerophilum sp. nov. and Bifidobacterium eccum sp. nov., isolated from water kefir.</title>
        <authorList>
            <person name="Breselge S."/>
            <person name="Bellassi P."/>
            <person name="Barcenilla C."/>
            <person name="Alvarez-Ordonez A."/>
            <person name="Morelli L."/>
            <person name="Cotter P.D."/>
        </authorList>
    </citation>
    <scope>NUCLEOTIDE SEQUENCE</scope>
    <source>
        <strain evidence="11">WK012_4_13</strain>
        <strain evidence="10">WK013_4_14</strain>
        <strain evidence="9">WK048_4_13</strain>
    </source>
</reference>
<evidence type="ECO:0000256" key="1">
    <source>
        <dbReference type="ARBA" id="ARBA00004985"/>
    </source>
</evidence>
<evidence type="ECO:0000313" key="9">
    <source>
        <dbReference type="EMBL" id="XDS47617.1"/>
    </source>
</evidence>
<evidence type="ECO:0000256" key="7">
    <source>
        <dbReference type="HAMAP-Rule" id="MF_00412"/>
    </source>
</evidence>
<protein>
    <recommendedName>
        <fullName evidence="7">Gamma-glutamyl phosphate reductase</fullName>
        <shortName evidence="7">GPR</shortName>
        <ecNumber evidence="7">1.2.1.41</ecNumber>
    </recommendedName>
    <alternativeName>
        <fullName evidence="7">Glutamate-5-semialdehyde dehydrogenase</fullName>
    </alternativeName>
    <alternativeName>
        <fullName evidence="7">Glutamyl-gamma-semialdehyde dehydrogenase</fullName>
        <shortName evidence="7">GSA dehydrogenase</shortName>
    </alternativeName>
</protein>
<dbReference type="GO" id="GO:0004350">
    <property type="term" value="F:glutamate-5-semialdehyde dehydrogenase activity"/>
    <property type="evidence" value="ECO:0007669"/>
    <property type="project" value="UniProtKB-UniRule"/>
</dbReference>
<comment type="subcellular location">
    <subcellularLocation>
        <location evidence="7">Cytoplasm</location>
    </subcellularLocation>
</comment>
<dbReference type="NCBIfam" id="NF001221">
    <property type="entry name" value="PRK00197.1"/>
    <property type="match status" value="1"/>
</dbReference>
<keyword evidence="4 7" id="KW-0521">NADP</keyword>
<dbReference type="HAMAP" id="MF_00412">
    <property type="entry name" value="ProA"/>
    <property type="match status" value="1"/>
</dbReference>
<proteinExistence type="inferred from homology"/>
<dbReference type="InterPro" id="IPR016162">
    <property type="entry name" value="Ald_DH_N"/>
</dbReference>
<keyword evidence="2 7" id="KW-0028">Amino-acid biosynthesis</keyword>
<dbReference type="AlphaFoldDB" id="A0AB39UEQ4"/>
<dbReference type="PANTHER" id="PTHR11063">
    <property type="entry name" value="GLUTAMATE SEMIALDEHYDE DEHYDROGENASE"/>
    <property type="match status" value="1"/>
</dbReference>
<feature type="domain" description="Aldehyde dehydrogenase" evidence="8">
    <location>
        <begin position="3"/>
        <end position="283"/>
    </location>
</feature>
<keyword evidence="7" id="KW-0963">Cytoplasm</keyword>
<dbReference type="InterPro" id="IPR000965">
    <property type="entry name" value="GPR_dom"/>
</dbReference>
<name>A0AB39UEQ4_9BIFI</name>
<dbReference type="EC" id="1.2.1.41" evidence="7"/>
<dbReference type="Gene3D" id="3.40.605.10">
    <property type="entry name" value="Aldehyde Dehydrogenase, Chain A, domain 1"/>
    <property type="match status" value="1"/>
</dbReference>
<gene>
    <name evidence="7" type="primary">proA</name>
    <name evidence="11" type="ORF">QN062_00570</name>
    <name evidence="10" type="ORF">QN216_04580</name>
    <name evidence="9" type="ORF">QN217_05870</name>
</gene>
<dbReference type="Pfam" id="PF00171">
    <property type="entry name" value="Aldedh"/>
    <property type="match status" value="2"/>
</dbReference>
<organism evidence="9">
    <name type="scientific">Bifidobacterium fermentum</name>
    <dbReference type="NCBI Taxonomy" id="3059035"/>
    <lineage>
        <taxon>Bacteria</taxon>
        <taxon>Bacillati</taxon>
        <taxon>Actinomycetota</taxon>
        <taxon>Actinomycetes</taxon>
        <taxon>Bifidobacteriales</taxon>
        <taxon>Bifidobacteriaceae</taxon>
        <taxon>Bifidobacterium</taxon>
    </lineage>
</organism>
<sequence>MASRAREAQARLAQADSEAKDLLLRSIADALVEHADEIAAANEMDMQAAFESGMPEGLLDRLHFTVERIAATAEGVRAVAGLADPVGEVVRGHNMPNGLRLAQVRVPLGVVGMIYEARPNVTVDVASLSLKSGNAVLLRGGHAARETNRATLRVISQTLAEHGFSSDLVASVDDFGRAGADALMQARGYIDLLVPRGGAGLIRSVVENSKVPVIETGAGNVHIYVDAAADLHKAIPIIINAKTQRVGVCNAAEKLLVHRSVAKEFLPEIARALSAYQVELRADAVSMDIIQAAHDESAIDGLRLEAAGPEDWGTEYLALKMGIKTVDSIDEAIEHINAFSTGHTEAIVSEDYAAIEEFTKRVDSAVVMVNASTRFTDGGMFGLGAELGISTQKLHARGPMGLQELTTTKWIGYGMGQVRP</sequence>
<dbReference type="SUPFAM" id="SSF53720">
    <property type="entry name" value="ALDH-like"/>
    <property type="match status" value="1"/>
</dbReference>
<dbReference type="EMBL" id="CP129683">
    <property type="protein sequence ID" value="XDS51518.1"/>
    <property type="molecule type" value="Genomic_DNA"/>
</dbReference>
<accession>A0AB39UEQ4</accession>
<feature type="domain" description="Aldehyde dehydrogenase" evidence="8">
    <location>
        <begin position="323"/>
        <end position="411"/>
    </location>
</feature>
<keyword evidence="3 7" id="KW-0641">Proline biosynthesis</keyword>
<evidence type="ECO:0000256" key="4">
    <source>
        <dbReference type="ARBA" id="ARBA00022857"/>
    </source>
</evidence>